<protein>
    <submittedName>
        <fullName evidence="2">Uncharacterized protein</fullName>
    </submittedName>
</protein>
<evidence type="ECO:0000256" key="1">
    <source>
        <dbReference type="SAM" id="Coils"/>
    </source>
</evidence>
<evidence type="ECO:0000313" key="2">
    <source>
        <dbReference type="EMBL" id="OGY63218.1"/>
    </source>
</evidence>
<sequence length="349" mass="38913">MKKFLIGNLFFNYLFLCLIAGGLFFNALNVYAQEELKSALKDVAGKINKLAEVKKDADLTEQEKEQKEIQARAEALNKVLSLTLLEDEDLKNKLNNLKDLNAENEKTRDALLGLLEENKNVYGTIRDRLVDDITPSEVKELAKDFKDWHTLVYIPKTENIVAFTLVFQEKTILNLTGNRLEKIKLDLEKLENANLIKNEDTQVLFAEAVARLKKAESLNEEARILVMENITVKLFPMNALDSATSTEAVLAATSTPSGFFGWVSALKAKLIGVGADNATATATVAVPVNDENTAEKKPEFKIPVNKDAVGKKQPPTVKSLVQESLKQVKETYKIFSEISKIVKEKVGLE</sequence>
<dbReference type="AlphaFoldDB" id="A0A1G1ZF70"/>
<feature type="coiled-coil region" evidence="1">
    <location>
        <begin position="173"/>
        <end position="200"/>
    </location>
</feature>
<comment type="caution">
    <text evidence="2">The sequence shown here is derived from an EMBL/GenBank/DDBJ whole genome shotgun (WGS) entry which is preliminary data.</text>
</comment>
<evidence type="ECO:0000313" key="3">
    <source>
        <dbReference type="Proteomes" id="UP000177960"/>
    </source>
</evidence>
<gene>
    <name evidence="2" type="ORF">A3B92_03930</name>
</gene>
<reference evidence="2 3" key="1">
    <citation type="journal article" date="2016" name="Nat. Commun.">
        <title>Thousands of microbial genomes shed light on interconnected biogeochemical processes in an aquifer system.</title>
        <authorList>
            <person name="Anantharaman K."/>
            <person name="Brown C.T."/>
            <person name="Hug L.A."/>
            <person name="Sharon I."/>
            <person name="Castelle C.J."/>
            <person name="Probst A.J."/>
            <person name="Thomas B.C."/>
            <person name="Singh A."/>
            <person name="Wilkins M.J."/>
            <person name="Karaoz U."/>
            <person name="Brodie E.L."/>
            <person name="Williams K.H."/>
            <person name="Hubbard S.S."/>
            <person name="Banfield J.F."/>
        </authorList>
    </citation>
    <scope>NUCLEOTIDE SEQUENCE [LARGE SCALE GENOMIC DNA]</scope>
</reference>
<proteinExistence type="predicted"/>
<organism evidence="2 3">
    <name type="scientific">Candidatus Harrisonbacteria bacterium RIFCSPHIGHO2_02_FULL_42_16</name>
    <dbReference type="NCBI Taxonomy" id="1798404"/>
    <lineage>
        <taxon>Bacteria</taxon>
        <taxon>Candidatus Harrisoniibacteriota</taxon>
    </lineage>
</organism>
<dbReference type="STRING" id="1798404.A3B92_03930"/>
<name>A0A1G1ZF70_9BACT</name>
<dbReference type="EMBL" id="MHJG01000025">
    <property type="protein sequence ID" value="OGY63218.1"/>
    <property type="molecule type" value="Genomic_DNA"/>
</dbReference>
<keyword evidence="1" id="KW-0175">Coiled coil</keyword>
<feature type="coiled-coil region" evidence="1">
    <location>
        <begin position="50"/>
        <end position="117"/>
    </location>
</feature>
<dbReference type="Proteomes" id="UP000177960">
    <property type="component" value="Unassembled WGS sequence"/>
</dbReference>
<accession>A0A1G1ZF70</accession>